<comment type="caution">
    <text evidence="1">The sequence shown here is derived from an EMBL/GenBank/DDBJ whole genome shotgun (WGS) entry which is preliminary data.</text>
</comment>
<dbReference type="EMBL" id="JAEPCR010000119">
    <property type="protein sequence ID" value="MCG7980292.1"/>
    <property type="molecule type" value="Genomic_DNA"/>
</dbReference>
<sequence length="161" mass="18841">MTTPTETVINRLNKVRSLGNGRYLALCPVPEHDDRSPSLSITESDDGRVLLKCFAGCNTQEIVAAIGLEMKDLFHSSTLNPIEKRHYHHRKTIEEIECALWHELLVLLQFLQTRISDRQNWKDSRFRAQCPEFRPMPDNPWDRELLAVRRIRRGLEMRYGN</sequence>
<evidence type="ECO:0000313" key="1">
    <source>
        <dbReference type="EMBL" id="MCG7980292.1"/>
    </source>
</evidence>
<reference evidence="1" key="1">
    <citation type="journal article" date="2021" name="Proc. Natl. Acad. Sci. U.S.A.">
        <title>Global biogeography of chemosynthetic symbionts reveals both localized and globally distributed symbiont groups. .</title>
        <authorList>
            <person name="Osvatic J.T."/>
            <person name="Wilkins L.G.E."/>
            <person name="Leibrecht L."/>
            <person name="Leray M."/>
            <person name="Zauner S."/>
            <person name="Polzin J."/>
            <person name="Camacho Y."/>
            <person name="Gros O."/>
            <person name="van Gils J.A."/>
            <person name="Eisen J.A."/>
            <person name="Petersen J.M."/>
            <person name="Yuen B."/>
        </authorList>
    </citation>
    <scope>NUCLEOTIDE SEQUENCE</scope>
    <source>
        <strain evidence="1">MAGclacostrist055</strain>
    </source>
</reference>
<evidence type="ECO:0008006" key="3">
    <source>
        <dbReference type="Google" id="ProtNLM"/>
    </source>
</evidence>
<proteinExistence type="predicted"/>
<accession>A0A9E4TUX3</accession>
<name>A0A9E4TUX3_9GAMM</name>
<protein>
    <recommendedName>
        <fullName evidence="3">Zinc finger CHC2-type domain-containing protein</fullName>
    </recommendedName>
</protein>
<dbReference type="Proteomes" id="UP000886674">
    <property type="component" value="Unassembled WGS sequence"/>
</dbReference>
<organism evidence="1 2">
    <name type="scientific">Candidatus Thiodiazotropha taylori</name>
    <dbReference type="NCBI Taxonomy" id="2792791"/>
    <lineage>
        <taxon>Bacteria</taxon>
        <taxon>Pseudomonadati</taxon>
        <taxon>Pseudomonadota</taxon>
        <taxon>Gammaproteobacteria</taxon>
        <taxon>Chromatiales</taxon>
        <taxon>Sedimenticolaceae</taxon>
        <taxon>Candidatus Thiodiazotropha</taxon>
    </lineage>
</organism>
<evidence type="ECO:0000313" key="2">
    <source>
        <dbReference type="Proteomes" id="UP000886674"/>
    </source>
</evidence>
<dbReference type="AlphaFoldDB" id="A0A9E4TUX3"/>
<gene>
    <name evidence="1" type="ORF">JAY77_19360</name>
</gene>